<evidence type="ECO:0000313" key="2">
    <source>
        <dbReference type="Proteomes" id="UP000887116"/>
    </source>
</evidence>
<proteinExistence type="predicted"/>
<dbReference type="AlphaFoldDB" id="A0A8X6KYH3"/>
<sequence length="71" mass="8502">MHERSTSTLSLEKTELLDRLRKLEESDLEKAYKLAKLKEKYEILQEKFKSIQKRHVEKEIECASLKENYSS</sequence>
<reference evidence="1" key="1">
    <citation type="submission" date="2020-07" db="EMBL/GenBank/DDBJ databases">
        <title>Multicomponent nature underlies the extraordinary mechanical properties of spider dragline silk.</title>
        <authorList>
            <person name="Kono N."/>
            <person name="Nakamura H."/>
            <person name="Mori M."/>
            <person name="Yoshida Y."/>
            <person name="Ohtoshi R."/>
            <person name="Malay A.D."/>
            <person name="Moran D.A.P."/>
            <person name="Tomita M."/>
            <person name="Numata K."/>
            <person name="Arakawa K."/>
        </authorList>
    </citation>
    <scope>NUCLEOTIDE SEQUENCE</scope>
</reference>
<gene>
    <name evidence="1" type="ORF">TNCT_28161</name>
</gene>
<dbReference type="EMBL" id="BMAO01033497">
    <property type="protein sequence ID" value="GFQ89944.1"/>
    <property type="molecule type" value="Genomic_DNA"/>
</dbReference>
<protein>
    <submittedName>
        <fullName evidence="1">Uncharacterized protein</fullName>
    </submittedName>
</protein>
<keyword evidence="2" id="KW-1185">Reference proteome</keyword>
<accession>A0A8X6KYH3</accession>
<organism evidence="1 2">
    <name type="scientific">Trichonephila clavata</name>
    <name type="common">Joro spider</name>
    <name type="synonym">Nephila clavata</name>
    <dbReference type="NCBI Taxonomy" id="2740835"/>
    <lineage>
        <taxon>Eukaryota</taxon>
        <taxon>Metazoa</taxon>
        <taxon>Ecdysozoa</taxon>
        <taxon>Arthropoda</taxon>
        <taxon>Chelicerata</taxon>
        <taxon>Arachnida</taxon>
        <taxon>Araneae</taxon>
        <taxon>Araneomorphae</taxon>
        <taxon>Entelegynae</taxon>
        <taxon>Araneoidea</taxon>
        <taxon>Nephilidae</taxon>
        <taxon>Trichonephila</taxon>
    </lineage>
</organism>
<evidence type="ECO:0000313" key="1">
    <source>
        <dbReference type="EMBL" id="GFQ89944.1"/>
    </source>
</evidence>
<dbReference type="Proteomes" id="UP000887116">
    <property type="component" value="Unassembled WGS sequence"/>
</dbReference>
<comment type="caution">
    <text evidence="1">The sequence shown here is derived from an EMBL/GenBank/DDBJ whole genome shotgun (WGS) entry which is preliminary data.</text>
</comment>
<name>A0A8X6KYH3_TRICU</name>